<evidence type="ECO:0000259" key="21">
    <source>
        <dbReference type="PROSITE" id="PS50011"/>
    </source>
</evidence>
<dbReference type="InterPro" id="IPR001245">
    <property type="entry name" value="Ser-Thr/Tyr_kinase_cat_dom"/>
</dbReference>
<dbReference type="InterPro" id="IPR000719">
    <property type="entry name" value="Prot_kinase_dom"/>
</dbReference>
<dbReference type="InterPro" id="IPR050122">
    <property type="entry name" value="RTK"/>
</dbReference>
<evidence type="ECO:0000256" key="10">
    <source>
        <dbReference type="ARBA" id="ARBA00022840"/>
    </source>
</evidence>
<dbReference type="InterPro" id="IPR000421">
    <property type="entry name" value="FA58C"/>
</dbReference>
<dbReference type="Proteomes" id="UP001108240">
    <property type="component" value="Unplaced"/>
</dbReference>
<dbReference type="Pfam" id="PF00754">
    <property type="entry name" value="F5_F8_type_C"/>
    <property type="match status" value="1"/>
</dbReference>
<dbReference type="SMART" id="SM00231">
    <property type="entry name" value="FA58C"/>
    <property type="match status" value="1"/>
</dbReference>
<dbReference type="GO" id="GO:0005518">
    <property type="term" value="F:collagen binding"/>
    <property type="evidence" value="ECO:0007669"/>
    <property type="project" value="TreeGrafter"/>
</dbReference>
<feature type="domain" description="F5/8 type C" evidence="22">
    <location>
        <begin position="15"/>
        <end position="170"/>
    </location>
</feature>
<dbReference type="FunFam" id="3.30.200.20:FF:000082">
    <property type="entry name" value="Epithelial discoidin domain-containing receptor 1"/>
    <property type="match status" value="1"/>
</dbReference>
<evidence type="ECO:0000256" key="3">
    <source>
        <dbReference type="ARBA" id="ARBA00022475"/>
    </source>
</evidence>
<dbReference type="InterPro" id="IPR048525">
    <property type="entry name" value="DDR1-2_DS-like"/>
</dbReference>
<dbReference type="SMART" id="SM00219">
    <property type="entry name" value="TyrKc"/>
    <property type="match status" value="1"/>
</dbReference>
<dbReference type="GO" id="GO:0051897">
    <property type="term" value="P:positive regulation of phosphatidylinositol 3-kinase/protein kinase B signal transduction"/>
    <property type="evidence" value="ECO:0007669"/>
    <property type="project" value="TreeGrafter"/>
</dbReference>
<evidence type="ECO:0000313" key="23">
    <source>
        <dbReference type="Ensembl" id="ENSCCRP00000034204.2"/>
    </source>
</evidence>
<accession>A0A8C1BJ11</accession>
<keyword evidence="16" id="KW-0325">Glycoprotein</keyword>
<reference evidence="23" key="2">
    <citation type="submission" date="2025-09" db="UniProtKB">
        <authorList>
            <consortium name="Ensembl"/>
        </authorList>
    </citation>
    <scope>IDENTIFICATION</scope>
</reference>
<dbReference type="Gene3D" id="3.30.200.20">
    <property type="entry name" value="Phosphorylase Kinase, domain 1"/>
    <property type="match status" value="1"/>
</dbReference>
<evidence type="ECO:0000256" key="7">
    <source>
        <dbReference type="ARBA" id="ARBA00022729"/>
    </source>
</evidence>
<evidence type="ECO:0000256" key="9">
    <source>
        <dbReference type="ARBA" id="ARBA00022777"/>
    </source>
</evidence>
<evidence type="ECO:0000256" key="8">
    <source>
        <dbReference type="ARBA" id="ARBA00022741"/>
    </source>
</evidence>
<feature type="signal peptide" evidence="20">
    <location>
        <begin position="1"/>
        <end position="20"/>
    </location>
</feature>
<evidence type="ECO:0000259" key="22">
    <source>
        <dbReference type="PROSITE" id="PS50022"/>
    </source>
</evidence>
<dbReference type="Pfam" id="PF07714">
    <property type="entry name" value="PK_Tyr_Ser-Thr"/>
    <property type="match status" value="1"/>
</dbReference>
<reference evidence="23" key="1">
    <citation type="submission" date="2025-08" db="UniProtKB">
        <authorList>
            <consortium name="Ensembl"/>
        </authorList>
    </citation>
    <scope>IDENTIFICATION</scope>
</reference>
<keyword evidence="6 19" id="KW-0812">Transmembrane</keyword>
<dbReference type="Ensembl" id="ENSCCRT00000037069.2">
    <property type="protein sequence ID" value="ENSCCRP00000034204.2"/>
    <property type="gene ID" value="ENSCCRG00000018260.2"/>
</dbReference>
<dbReference type="PROSITE" id="PS01286">
    <property type="entry name" value="FA58C_2"/>
    <property type="match status" value="1"/>
</dbReference>
<dbReference type="Gene3D" id="1.10.510.10">
    <property type="entry name" value="Transferase(Phosphotransferase) domain 1"/>
    <property type="match status" value="1"/>
</dbReference>
<feature type="chain" id="PRO_5039903314" description="receptor protein-tyrosine kinase" evidence="20">
    <location>
        <begin position="21"/>
        <end position="830"/>
    </location>
</feature>
<keyword evidence="13" id="KW-0829">Tyrosine-protein kinase</keyword>
<comment type="catalytic activity">
    <reaction evidence="17">
        <text>L-tyrosyl-[protein] + ATP = O-phospho-L-tyrosyl-[protein] + ADP + H(+)</text>
        <dbReference type="Rhea" id="RHEA:10596"/>
        <dbReference type="Rhea" id="RHEA-COMP:10136"/>
        <dbReference type="Rhea" id="RHEA-COMP:20101"/>
        <dbReference type="ChEBI" id="CHEBI:15378"/>
        <dbReference type="ChEBI" id="CHEBI:30616"/>
        <dbReference type="ChEBI" id="CHEBI:46858"/>
        <dbReference type="ChEBI" id="CHEBI:61978"/>
        <dbReference type="ChEBI" id="CHEBI:456216"/>
        <dbReference type="EC" id="2.7.10.1"/>
    </reaction>
</comment>
<evidence type="ECO:0000256" key="6">
    <source>
        <dbReference type="ARBA" id="ARBA00022692"/>
    </source>
</evidence>
<dbReference type="PROSITE" id="PS01285">
    <property type="entry name" value="FA58C_1"/>
    <property type="match status" value="1"/>
</dbReference>
<evidence type="ECO:0000256" key="18">
    <source>
        <dbReference type="ARBA" id="ARBA00061639"/>
    </source>
</evidence>
<evidence type="ECO:0000256" key="14">
    <source>
        <dbReference type="ARBA" id="ARBA00023157"/>
    </source>
</evidence>
<dbReference type="GO" id="GO:0038062">
    <property type="term" value="F:protein tyrosine kinase collagen receptor activity"/>
    <property type="evidence" value="ECO:0007669"/>
    <property type="project" value="TreeGrafter"/>
</dbReference>
<dbReference type="PANTHER" id="PTHR24416:SF520">
    <property type="entry name" value="RECEPTOR PROTEIN-TYROSINE KINASE"/>
    <property type="match status" value="1"/>
</dbReference>
<dbReference type="SUPFAM" id="SSF56112">
    <property type="entry name" value="Protein kinase-like (PK-like)"/>
    <property type="match status" value="1"/>
</dbReference>
<evidence type="ECO:0000256" key="4">
    <source>
        <dbReference type="ARBA" id="ARBA00022553"/>
    </source>
</evidence>
<evidence type="ECO:0000256" key="13">
    <source>
        <dbReference type="ARBA" id="ARBA00023137"/>
    </source>
</evidence>
<dbReference type="PROSITE" id="PS00109">
    <property type="entry name" value="PROTEIN_KINASE_TYR"/>
    <property type="match status" value="1"/>
</dbReference>
<evidence type="ECO:0000256" key="1">
    <source>
        <dbReference type="ARBA" id="ARBA00004251"/>
    </source>
</evidence>
<protein>
    <recommendedName>
        <fullName evidence="2">receptor protein-tyrosine kinase</fullName>
        <ecNumber evidence="2">2.7.10.1</ecNumber>
    </recommendedName>
</protein>
<keyword evidence="5" id="KW-0808">Transferase</keyword>
<proteinExistence type="inferred from homology"/>
<dbReference type="GO" id="GO:0010976">
    <property type="term" value="P:positive regulation of neuron projection development"/>
    <property type="evidence" value="ECO:0007669"/>
    <property type="project" value="TreeGrafter"/>
</dbReference>
<dbReference type="EC" id="2.7.10.1" evidence="2"/>
<dbReference type="GO" id="GO:0005886">
    <property type="term" value="C:plasma membrane"/>
    <property type="evidence" value="ECO:0007669"/>
    <property type="project" value="UniProtKB-SubCell"/>
</dbReference>
<dbReference type="GO" id="GO:0043235">
    <property type="term" value="C:receptor complex"/>
    <property type="evidence" value="ECO:0007669"/>
    <property type="project" value="TreeGrafter"/>
</dbReference>
<dbReference type="CDD" id="cd00057">
    <property type="entry name" value="FA58C"/>
    <property type="match status" value="1"/>
</dbReference>
<keyword evidence="14" id="KW-1015">Disulfide bond</keyword>
<feature type="transmembrane region" description="Helical" evidence="19">
    <location>
        <begin position="378"/>
        <end position="399"/>
    </location>
</feature>
<evidence type="ECO:0000256" key="5">
    <source>
        <dbReference type="ARBA" id="ARBA00022679"/>
    </source>
</evidence>
<dbReference type="InterPro" id="IPR008266">
    <property type="entry name" value="Tyr_kinase_AS"/>
</dbReference>
<keyword evidence="12 19" id="KW-0472">Membrane</keyword>
<evidence type="ECO:0000256" key="19">
    <source>
        <dbReference type="SAM" id="Phobius"/>
    </source>
</evidence>
<keyword evidence="8" id="KW-0547">Nucleotide-binding</keyword>
<keyword evidence="24" id="KW-1185">Reference proteome</keyword>
<dbReference type="FunFam" id="1.10.510.10:FF:000053">
    <property type="entry name" value="Epithelial discoidin domain-containing receptor 1"/>
    <property type="match status" value="1"/>
</dbReference>
<evidence type="ECO:0000256" key="16">
    <source>
        <dbReference type="ARBA" id="ARBA00023180"/>
    </source>
</evidence>
<dbReference type="PANTHER" id="PTHR24416">
    <property type="entry name" value="TYROSINE-PROTEIN KINASE RECEPTOR"/>
    <property type="match status" value="1"/>
</dbReference>
<dbReference type="Gene3D" id="2.60.120.260">
    <property type="entry name" value="Galactose-binding domain-like"/>
    <property type="match status" value="1"/>
</dbReference>
<sequence>KKRVMLLLHLLNAVCRYPLGMTGGQIQDEDISASSQWSESTAARYGRLDFDDGDGAWCPDVMAEPDNLKEFLQIDLRTLHFVTLVGTQGRHADGAGNEFAQRYKVKYSRDGTHWVSWRDRQGRQIIEGNSNTYDVVLKDLEPPIIARFVRFMPVTDTSMIVCMRVELYGCEWLDGLVSYSAPAGQQMTFRGQQIYLNDTVYDGAIKGLGQLTDGSWGLDDFTKSQVYGVWPGYDYVGWTNASFPGGSVEMTFEFDRIRNFTSMKVHCNNMYTWGVKMFRLAVCYFRSDSDWEPNPVVFKLKSDHISPSARFVTVALGNRMASTIRCRFAFNDIWMMFSEIAFQSGNSGLITLHVLSFISSAPFLICSLFHDSFYNTRILIGCLVAIIVILFAIIIIILWRQVWQKMIEKASRRMLDDELTVRLSVQREAFTHRHSSLSSDVESNSTYERIFPMGSDYQEPSQLLRKLPEFQATENLGRTAQYLPILMSFQTQFIVAPHYAEADIVSQQEAAGAHSYRVTVVNMPLSPGRDGALEEFPRERLTFKEKLGEGQFGEVHLCEAEGMQEFKKDHCGDISDEPMLVAVKTLREDANKNARNDFLKEIRIISRLRDPNIIRLLAVCVESDPLCMITEYMENGDLNQFLSRHELQEEGLLAGISATIRILIHMASQISSGMKYLSSLNFVHRDLATRNCLVGTNNTIKIADFGMSRNLYRGDYYRIQGRAVLPIRWMSWESILLGKFTMASDVWAFGVTLWEILTLCKEQPYAEFTDEQVIENTGEFFRDQNKQVYLPKPHCCPDSVYSLMLSCWKRNAKERPTFLEIHSTLMEYHD</sequence>
<evidence type="ECO:0000256" key="20">
    <source>
        <dbReference type="SAM" id="SignalP"/>
    </source>
</evidence>
<name>A0A8C1BJ11_CYPCA</name>
<dbReference type="GO" id="GO:0005524">
    <property type="term" value="F:ATP binding"/>
    <property type="evidence" value="ECO:0007669"/>
    <property type="project" value="UniProtKB-KW"/>
</dbReference>
<keyword evidence="4" id="KW-0597">Phosphoprotein</keyword>
<dbReference type="InterPro" id="IPR002011">
    <property type="entry name" value="Tyr_kinase_rcpt_2_CS"/>
</dbReference>
<evidence type="ECO:0000256" key="17">
    <source>
        <dbReference type="ARBA" id="ARBA00051243"/>
    </source>
</evidence>
<dbReference type="FunFam" id="2.60.120.260:FF:000007">
    <property type="entry name" value="Discoidin domain receptor tyrosine kinase 1"/>
    <property type="match status" value="1"/>
</dbReference>
<evidence type="ECO:0000313" key="24">
    <source>
        <dbReference type="Proteomes" id="UP001108240"/>
    </source>
</evidence>
<dbReference type="Gene3D" id="2.60.120.1190">
    <property type="match status" value="1"/>
</dbReference>
<keyword evidence="10" id="KW-0067">ATP-binding</keyword>
<dbReference type="PROSITE" id="PS50022">
    <property type="entry name" value="FA58C_3"/>
    <property type="match status" value="1"/>
</dbReference>
<evidence type="ECO:0000256" key="2">
    <source>
        <dbReference type="ARBA" id="ARBA00011902"/>
    </source>
</evidence>
<organism evidence="23 24">
    <name type="scientific">Cyprinus carpio carpio</name>
    <dbReference type="NCBI Taxonomy" id="630221"/>
    <lineage>
        <taxon>Eukaryota</taxon>
        <taxon>Metazoa</taxon>
        <taxon>Chordata</taxon>
        <taxon>Craniata</taxon>
        <taxon>Vertebrata</taxon>
        <taxon>Euteleostomi</taxon>
        <taxon>Actinopterygii</taxon>
        <taxon>Neopterygii</taxon>
        <taxon>Teleostei</taxon>
        <taxon>Ostariophysi</taxon>
        <taxon>Cypriniformes</taxon>
        <taxon>Cyprinidae</taxon>
        <taxon>Cyprininae</taxon>
        <taxon>Cyprinus</taxon>
    </lineage>
</organism>
<evidence type="ECO:0000256" key="15">
    <source>
        <dbReference type="ARBA" id="ARBA00023170"/>
    </source>
</evidence>
<dbReference type="Pfam" id="PF21114">
    <property type="entry name" value="DDR1-2_DS-like"/>
    <property type="match status" value="1"/>
</dbReference>
<comment type="similarity">
    <text evidence="18">Belongs to the protein kinase superfamily. Tyr protein kinase family. Insulin receptor subfamily.</text>
</comment>
<dbReference type="PROSITE" id="PS00239">
    <property type="entry name" value="RECEPTOR_TYR_KIN_II"/>
    <property type="match status" value="1"/>
</dbReference>
<keyword evidence="7 20" id="KW-0732">Signal</keyword>
<dbReference type="PROSITE" id="PS50011">
    <property type="entry name" value="PROTEIN_KINASE_DOM"/>
    <property type="match status" value="1"/>
</dbReference>
<evidence type="ECO:0000256" key="11">
    <source>
        <dbReference type="ARBA" id="ARBA00022989"/>
    </source>
</evidence>
<dbReference type="InterPro" id="IPR008979">
    <property type="entry name" value="Galactose-bd-like_sf"/>
</dbReference>
<dbReference type="SUPFAM" id="SSF49785">
    <property type="entry name" value="Galactose-binding domain-like"/>
    <property type="match status" value="1"/>
</dbReference>
<feature type="domain" description="Protein kinase" evidence="21">
    <location>
        <begin position="541"/>
        <end position="825"/>
    </location>
</feature>
<keyword evidence="9" id="KW-0418">Kinase</keyword>
<feature type="transmembrane region" description="Helical" evidence="19">
    <location>
        <begin position="348"/>
        <end position="366"/>
    </location>
</feature>
<dbReference type="InterPro" id="IPR020635">
    <property type="entry name" value="Tyr_kinase_cat_dom"/>
</dbReference>
<dbReference type="InterPro" id="IPR011009">
    <property type="entry name" value="Kinase-like_dom_sf"/>
</dbReference>
<dbReference type="GeneTree" id="ENSGT00940000154842"/>
<dbReference type="PRINTS" id="PR00109">
    <property type="entry name" value="TYRKINASE"/>
</dbReference>
<comment type="subcellular location">
    <subcellularLocation>
        <location evidence="1">Cell membrane</location>
        <topology evidence="1">Single-pass type I membrane protein</topology>
    </subcellularLocation>
</comment>
<keyword evidence="15" id="KW-0675">Receptor</keyword>
<evidence type="ECO:0000256" key="12">
    <source>
        <dbReference type="ARBA" id="ARBA00023136"/>
    </source>
</evidence>
<keyword evidence="11 19" id="KW-1133">Transmembrane helix</keyword>
<keyword evidence="3" id="KW-1003">Cell membrane</keyword>
<dbReference type="AlphaFoldDB" id="A0A8C1BJ11"/>